<proteinExistence type="predicted"/>
<keyword evidence="2" id="KW-1185">Reference proteome</keyword>
<dbReference type="AlphaFoldDB" id="A0A7J8KAS2"/>
<organism evidence="1 2">
    <name type="scientific">Rousettus aegyptiacus</name>
    <name type="common">Egyptian fruit bat</name>
    <name type="synonym">Pteropus aegyptiacus</name>
    <dbReference type="NCBI Taxonomy" id="9407"/>
    <lineage>
        <taxon>Eukaryota</taxon>
        <taxon>Metazoa</taxon>
        <taxon>Chordata</taxon>
        <taxon>Craniata</taxon>
        <taxon>Vertebrata</taxon>
        <taxon>Euteleostomi</taxon>
        <taxon>Mammalia</taxon>
        <taxon>Eutheria</taxon>
        <taxon>Laurasiatheria</taxon>
        <taxon>Chiroptera</taxon>
        <taxon>Yinpterochiroptera</taxon>
        <taxon>Pteropodoidea</taxon>
        <taxon>Pteropodidae</taxon>
        <taxon>Rousettinae</taxon>
        <taxon>Rousettus</taxon>
    </lineage>
</organism>
<evidence type="ECO:0000313" key="2">
    <source>
        <dbReference type="Proteomes" id="UP000593571"/>
    </source>
</evidence>
<name>A0A7J8KAS2_ROUAE</name>
<dbReference type="Proteomes" id="UP000593571">
    <property type="component" value="Unassembled WGS sequence"/>
</dbReference>
<gene>
    <name evidence="1" type="ORF">HJG63_007814</name>
</gene>
<reference evidence="1 2" key="1">
    <citation type="journal article" date="2020" name="Nature">
        <title>Six reference-quality genomes reveal evolution of bat adaptations.</title>
        <authorList>
            <person name="Jebb D."/>
            <person name="Huang Z."/>
            <person name="Pippel M."/>
            <person name="Hughes G.M."/>
            <person name="Lavrichenko K."/>
            <person name="Devanna P."/>
            <person name="Winkler S."/>
            <person name="Jermiin L.S."/>
            <person name="Skirmuntt E.C."/>
            <person name="Katzourakis A."/>
            <person name="Burkitt-Gray L."/>
            <person name="Ray D.A."/>
            <person name="Sullivan K.A.M."/>
            <person name="Roscito J.G."/>
            <person name="Kirilenko B.M."/>
            <person name="Davalos L.M."/>
            <person name="Corthals A.P."/>
            <person name="Power M.L."/>
            <person name="Jones G."/>
            <person name="Ransome R.D."/>
            <person name="Dechmann D.K.N."/>
            <person name="Locatelli A.G."/>
            <person name="Puechmaille S.J."/>
            <person name="Fedrigo O."/>
            <person name="Jarvis E.D."/>
            <person name="Hiller M."/>
            <person name="Vernes S.C."/>
            <person name="Myers E.W."/>
            <person name="Teeling E.C."/>
        </authorList>
    </citation>
    <scope>NUCLEOTIDE SEQUENCE [LARGE SCALE GENOMIC DNA]</scope>
    <source>
        <strain evidence="1">MRouAeg1</strain>
        <tissue evidence="1">Muscle</tissue>
    </source>
</reference>
<sequence length="149" mass="16890">MPQRGYMPLNWKTSPFQDITLFRLLSDRGLPLLYYGIWNVEIGGNWERCCPVDQGLNYFYNLHIAKERESAFGKGRSRAGQGFMGQLDTLISGRIPAPCRITCGHSRHTMDKKCPGLSLTHWLSVQPTQDPPTDGMGAPSEFWELSHSF</sequence>
<accession>A0A7J8KAS2</accession>
<comment type="caution">
    <text evidence="1">The sequence shown here is derived from an EMBL/GenBank/DDBJ whole genome shotgun (WGS) entry which is preliminary data.</text>
</comment>
<protein>
    <submittedName>
        <fullName evidence="1">Uncharacterized protein</fullName>
    </submittedName>
</protein>
<dbReference type="EMBL" id="JACASE010000001">
    <property type="protein sequence ID" value="KAF6505932.1"/>
    <property type="molecule type" value="Genomic_DNA"/>
</dbReference>
<evidence type="ECO:0000313" key="1">
    <source>
        <dbReference type="EMBL" id="KAF6505932.1"/>
    </source>
</evidence>